<dbReference type="RefSeq" id="WP_111295341.1">
    <property type="nucleotide sequence ID" value="NZ_QKZV01000005.1"/>
</dbReference>
<dbReference type="OrthoDB" id="1100436at2"/>
<dbReference type="AlphaFoldDB" id="A0A2W7RUL3"/>
<evidence type="ECO:0008006" key="3">
    <source>
        <dbReference type="Google" id="ProtNLM"/>
    </source>
</evidence>
<keyword evidence="2" id="KW-1185">Reference proteome</keyword>
<proteinExistence type="predicted"/>
<accession>A0A2W7RUL3</accession>
<evidence type="ECO:0000313" key="1">
    <source>
        <dbReference type="EMBL" id="PZX62260.1"/>
    </source>
</evidence>
<gene>
    <name evidence="1" type="ORF">LX80_01742</name>
</gene>
<dbReference type="Gene3D" id="3.40.50.2000">
    <property type="entry name" value="Glycogen Phosphorylase B"/>
    <property type="match status" value="1"/>
</dbReference>
<protein>
    <recommendedName>
        <fullName evidence="3">Glycosyltransferase involved in cell wall biosynthesis</fullName>
    </recommendedName>
</protein>
<reference evidence="1 2" key="1">
    <citation type="submission" date="2018-06" db="EMBL/GenBank/DDBJ databases">
        <title>Genomic Encyclopedia of Archaeal and Bacterial Type Strains, Phase II (KMG-II): from individual species to whole genera.</title>
        <authorList>
            <person name="Goeker M."/>
        </authorList>
    </citation>
    <scope>NUCLEOTIDE SEQUENCE [LARGE SCALE GENOMIC DNA]</scope>
    <source>
        <strain evidence="1 2">DSM 23241</strain>
    </source>
</reference>
<evidence type="ECO:0000313" key="2">
    <source>
        <dbReference type="Proteomes" id="UP000249720"/>
    </source>
</evidence>
<organism evidence="1 2">
    <name type="scientific">Hydrotalea sandarakina</name>
    <dbReference type="NCBI Taxonomy" id="1004304"/>
    <lineage>
        <taxon>Bacteria</taxon>
        <taxon>Pseudomonadati</taxon>
        <taxon>Bacteroidota</taxon>
        <taxon>Chitinophagia</taxon>
        <taxon>Chitinophagales</taxon>
        <taxon>Chitinophagaceae</taxon>
        <taxon>Hydrotalea</taxon>
    </lineage>
</organism>
<dbReference type="Proteomes" id="UP000249720">
    <property type="component" value="Unassembled WGS sequence"/>
</dbReference>
<comment type="caution">
    <text evidence="1">The sequence shown here is derived from an EMBL/GenBank/DDBJ whole genome shotgun (WGS) entry which is preliminary data.</text>
</comment>
<name>A0A2W7RUL3_9BACT</name>
<sequence length="352" mass="39599">MASCIKKHILLIAPQYPPAINGLGDYAALLGQGLTNAGYTVHFAGLPQPTPVTVQPYWPLQANGTHLLQLVQQQQIHTVILNYSGYGYQRKGVPLWLVTALTKVKQMGVKILIFFHELYANGPLWTTAFWLHQAQKKIFKALYRLTDASFCSNGRMAALITEATPDKGRKNSCIGLFSNIPEPNQLIPWEQKQPRLMVFGHPAMRLQTYEALSQYTHHWLQLGINEIIDIGVSAEAAQIPRLPVPIKFLGVLTAEQISEELQQARFGAMVYPDALLGKSGVLAAYLSHGLFVWNGFKTAQRSEDGLVAGEHYWQLQKPVPNSVSLEKIAKQGSEWYYRHNYQQHLQHYLAFL</sequence>
<dbReference type="SUPFAM" id="SSF53756">
    <property type="entry name" value="UDP-Glycosyltransferase/glycogen phosphorylase"/>
    <property type="match status" value="1"/>
</dbReference>
<dbReference type="EMBL" id="QKZV01000005">
    <property type="protein sequence ID" value="PZX62260.1"/>
    <property type="molecule type" value="Genomic_DNA"/>
</dbReference>